<dbReference type="OrthoDB" id="9127144at2"/>
<gene>
    <name evidence="2" type="ORF">ESZ47_08575</name>
</gene>
<dbReference type="CDD" id="cd04301">
    <property type="entry name" value="NAT_SF"/>
    <property type="match status" value="1"/>
</dbReference>
<dbReference type="InterPro" id="IPR000182">
    <property type="entry name" value="GNAT_dom"/>
</dbReference>
<evidence type="ECO:0000313" key="2">
    <source>
        <dbReference type="EMBL" id="TYC46077.1"/>
    </source>
</evidence>
<name>A0A6P2CMD0_9LACO</name>
<dbReference type="Gene3D" id="3.40.630.30">
    <property type="match status" value="1"/>
</dbReference>
<accession>A0A6P2CMD0</accession>
<protein>
    <submittedName>
        <fullName evidence="2">N-acetyltransferase</fullName>
    </submittedName>
</protein>
<keyword evidence="2" id="KW-0808">Transferase</keyword>
<reference evidence="2 3" key="1">
    <citation type="submission" date="2019-01" db="EMBL/GenBank/DDBJ databases">
        <title>Leuconostoc litchii sp. nov., a novel lactic acid bacterium isolated from lychee.</title>
        <authorList>
            <person name="Wang L.-T."/>
        </authorList>
    </citation>
    <scope>NUCLEOTIDE SEQUENCE [LARGE SCALE GENOMIC DNA]</scope>
    <source>
        <strain evidence="2 3">MB7</strain>
    </source>
</reference>
<dbReference type="EMBL" id="SDGY01000008">
    <property type="protein sequence ID" value="TYC46077.1"/>
    <property type="molecule type" value="Genomic_DNA"/>
</dbReference>
<dbReference type="AlphaFoldDB" id="A0A6P2CMD0"/>
<evidence type="ECO:0000259" key="1">
    <source>
        <dbReference type="PROSITE" id="PS51186"/>
    </source>
</evidence>
<dbReference type="InterPro" id="IPR016181">
    <property type="entry name" value="Acyl_CoA_acyltransferase"/>
</dbReference>
<keyword evidence="3" id="KW-1185">Reference proteome</keyword>
<feature type="domain" description="N-acetyltransferase" evidence="1">
    <location>
        <begin position="2"/>
        <end position="163"/>
    </location>
</feature>
<sequence length="176" mass="20099">MIKIVDATKKDEQYWHDIYLNAFPAYERLPFSKLQQVVKEHEAVRMAMIIDDGQPTGILLLVEIPEEKVFVLYFAVDANIRGKGIGSRTISVLKEAYGKGIILESEIIGQQAENEDQRVKRYEFYQRNAVQDSGFITENMGGTFHLLRTTDIVSDVEYIQAISILGIEAKVEKRTK</sequence>
<dbReference type="RefSeq" id="WP_148606571.1">
    <property type="nucleotide sequence ID" value="NZ_BSUV01000001.1"/>
</dbReference>
<proteinExistence type="predicted"/>
<dbReference type="Pfam" id="PF00583">
    <property type="entry name" value="Acetyltransf_1"/>
    <property type="match status" value="1"/>
</dbReference>
<dbReference type="SUPFAM" id="SSF55729">
    <property type="entry name" value="Acyl-CoA N-acyltransferases (Nat)"/>
    <property type="match status" value="1"/>
</dbReference>
<comment type="caution">
    <text evidence="2">The sequence shown here is derived from an EMBL/GenBank/DDBJ whole genome shotgun (WGS) entry which is preliminary data.</text>
</comment>
<dbReference type="Proteomes" id="UP000442244">
    <property type="component" value="Unassembled WGS sequence"/>
</dbReference>
<dbReference type="GO" id="GO:0016747">
    <property type="term" value="F:acyltransferase activity, transferring groups other than amino-acyl groups"/>
    <property type="evidence" value="ECO:0007669"/>
    <property type="project" value="InterPro"/>
</dbReference>
<dbReference type="PROSITE" id="PS51186">
    <property type="entry name" value="GNAT"/>
    <property type="match status" value="1"/>
</dbReference>
<organism evidence="2 3">
    <name type="scientific">Leuconostoc litchii</name>
    <dbReference type="NCBI Taxonomy" id="1981069"/>
    <lineage>
        <taxon>Bacteria</taxon>
        <taxon>Bacillati</taxon>
        <taxon>Bacillota</taxon>
        <taxon>Bacilli</taxon>
        <taxon>Lactobacillales</taxon>
        <taxon>Lactobacillaceae</taxon>
        <taxon>Leuconostoc</taxon>
    </lineage>
</organism>
<evidence type="ECO:0000313" key="3">
    <source>
        <dbReference type="Proteomes" id="UP000442244"/>
    </source>
</evidence>